<dbReference type="InterPro" id="IPR039298">
    <property type="entry name" value="ACOT13"/>
</dbReference>
<gene>
    <name evidence="4" type="ORF">SAMN05216193_104292</name>
</gene>
<name>A0A1H0DHG9_9PSED</name>
<dbReference type="RefSeq" id="WP_084314381.1">
    <property type="nucleotide sequence ID" value="NZ_FNIJ01000004.1"/>
</dbReference>
<dbReference type="PANTHER" id="PTHR21660">
    <property type="entry name" value="THIOESTERASE SUPERFAMILY MEMBER-RELATED"/>
    <property type="match status" value="1"/>
</dbReference>
<dbReference type="Gene3D" id="3.10.129.10">
    <property type="entry name" value="Hotdog Thioesterase"/>
    <property type="match status" value="1"/>
</dbReference>
<dbReference type="AlphaFoldDB" id="A0A1H0DHG9"/>
<accession>A0A1H0DHG9</accession>
<evidence type="ECO:0000313" key="5">
    <source>
        <dbReference type="Proteomes" id="UP000242957"/>
    </source>
</evidence>
<dbReference type="InterPro" id="IPR029069">
    <property type="entry name" value="HotDog_dom_sf"/>
</dbReference>
<evidence type="ECO:0000256" key="1">
    <source>
        <dbReference type="ARBA" id="ARBA00008324"/>
    </source>
</evidence>
<dbReference type="OrthoDB" id="9813282at2"/>
<dbReference type="InterPro" id="IPR003736">
    <property type="entry name" value="PAAI_dom"/>
</dbReference>
<evidence type="ECO:0000256" key="2">
    <source>
        <dbReference type="ARBA" id="ARBA00022801"/>
    </source>
</evidence>
<dbReference type="SUPFAM" id="SSF54637">
    <property type="entry name" value="Thioesterase/thiol ester dehydrase-isomerase"/>
    <property type="match status" value="1"/>
</dbReference>
<comment type="similarity">
    <text evidence="1">Belongs to the thioesterase PaaI family.</text>
</comment>
<reference evidence="5" key="1">
    <citation type="submission" date="2016-10" db="EMBL/GenBank/DDBJ databases">
        <authorList>
            <person name="Varghese N."/>
            <person name="Submissions S."/>
        </authorList>
    </citation>
    <scope>NUCLEOTIDE SEQUENCE [LARGE SCALE GENOMIC DNA]</scope>
    <source>
        <strain evidence="5">JCM 21621</strain>
    </source>
</reference>
<dbReference type="NCBIfam" id="TIGR00369">
    <property type="entry name" value="unchar_dom_1"/>
    <property type="match status" value="1"/>
</dbReference>
<feature type="domain" description="Thioesterase" evidence="3">
    <location>
        <begin position="56"/>
        <end position="129"/>
    </location>
</feature>
<protein>
    <submittedName>
        <fullName evidence="4">Uncharacterized domain 1-containing protein</fullName>
    </submittedName>
</protein>
<evidence type="ECO:0000313" key="4">
    <source>
        <dbReference type="EMBL" id="SDN69451.1"/>
    </source>
</evidence>
<dbReference type="GO" id="GO:0047617">
    <property type="term" value="F:fatty acyl-CoA hydrolase activity"/>
    <property type="evidence" value="ECO:0007669"/>
    <property type="project" value="InterPro"/>
</dbReference>
<dbReference type="STRING" id="198616.SAMN05216193_104292"/>
<dbReference type="Proteomes" id="UP000242957">
    <property type="component" value="Unassembled WGS sequence"/>
</dbReference>
<keyword evidence="2" id="KW-0378">Hydrolase</keyword>
<dbReference type="InterPro" id="IPR006683">
    <property type="entry name" value="Thioestr_dom"/>
</dbReference>
<organism evidence="4 5">
    <name type="scientific">Pseudomonas jinjuensis</name>
    <dbReference type="NCBI Taxonomy" id="198616"/>
    <lineage>
        <taxon>Bacteria</taxon>
        <taxon>Pseudomonadati</taxon>
        <taxon>Pseudomonadota</taxon>
        <taxon>Gammaproteobacteria</taxon>
        <taxon>Pseudomonadales</taxon>
        <taxon>Pseudomonadaceae</taxon>
        <taxon>Pseudomonas</taxon>
    </lineage>
</organism>
<dbReference type="EMBL" id="FNIJ01000004">
    <property type="protein sequence ID" value="SDN69451.1"/>
    <property type="molecule type" value="Genomic_DNA"/>
</dbReference>
<dbReference type="CDD" id="cd03443">
    <property type="entry name" value="PaaI_thioesterase"/>
    <property type="match status" value="1"/>
</dbReference>
<keyword evidence="5" id="KW-1185">Reference proteome</keyword>
<evidence type="ECO:0000259" key="3">
    <source>
        <dbReference type="Pfam" id="PF03061"/>
    </source>
</evidence>
<dbReference type="Pfam" id="PF03061">
    <property type="entry name" value="4HBT"/>
    <property type="match status" value="1"/>
</dbReference>
<sequence length="151" mass="16096">MSATERLAMQHDDAPLPGFEPMQRKGFVQHCTGVYLNAETGVMAARIRQEHLNPLNIAHGGFLATLIDTAFGRALMRAAGSEMPPATVSLTVDYLAPARPGAWVEAHVEVHRVGRTLSHASLALLDGDQPIARGKAIFIGNAPSLHGRVSG</sequence>
<dbReference type="PANTHER" id="PTHR21660:SF1">
    <property type="entry name" value="ACYL-COENZYME A THIOESTERASE 13"/>
    <property type="match status" value="1"/>
</dbReference>
<proteinExistence type="inferred from homology"/>